<dbReference type="OMA" id="YVCASSC"/>
<dbReference type="AlphaFoldDB" id="A0A087H517"/>
<feature type="signal peptide" evidence="1">
    <location>
        <begin position="1"/>
        <end position="22"/>
    </location>
</feature>
<proteinExistence type="predicted"/>
<gene>
    <name evidence="2" type="ordered locus">AALP_Aa4g229200</name>
</gene>
<evidence type="ECO:0000313" key="2">
    <source>
        <dbReference type="EMBL" id="KFK37219.1"/>
    </source>
</evidence>
<name>A0A087H517_ARAAL</name>
<dbReference type="Gramene" id="KFK37219">
    <property type="protein sequence ID" value="KFK37219"/>
    <property type="gene ID" value="AALP_AA4G229200"/>
</dbReference>
<dbReference type="Proteomes" id="UP000029120">
    <property type="component" value="Chromosome 4"/>
</dbReference>
<evidence type="ECO:0000313" key="3">
    <source>
        <dbReference type="Proteomes" id="UP000029120"/>
    </source>
</evidence>
<feature type="chain" id="PRO_5001822983" description="Embryo surrounding factor 1 brassicaceae domain-containing protein" evidence="1">
    <location>
        <begin position="23"/>
        <end position="126"/>
    </location>
</feature>
<accession>A0A087H517</accession>
<organism evidence="2 3">
    <name type="scientific">Arabis alpina</name>
    <name type="common">Alpine rock-cress</name>
    <dbReference type="NCBI Taxonomy" id="50452"/>
    <lineage>
        <taxon>Eukaryota</taxon>
        <taxon>Viridiplantae</taxon>
        <taxon>Streptophyta</taxon>
        <taxon>Embryophyta</taxon>
        <taxon>Tracheophyta</taxon>
        <taxon>Spermatophyta</taxon>
        <taxon>Magnoliopsida</taxon>
        <taxon>eudicotyledons</taxon>
        <taxon>Gunneridae</taxon>
        <taxon>Pentapetalae</taxon>
        <taxon>rosids</taxon>
        <taxon>malvids</taxon>
        <taxon>Brassicales</taxon>
        <taxon>Brassicaceae</taxon>
        <taxon>Arabideae</taxon>
        <taxon>Arabis</taxon>
    </lineage>
</organism>
<dbReference type="OrthoDB" id="10329609at2759"/>
<evidence type="ECO:0000256" key="1">
    <source>
        <dbReference type="SAM" id="SignalP"/>
    </source>
</evidence>
<dbReference type="EMBL" id="CM002872">
    <property type="protein sequence ID" value="KFK37219.1"/>
    <property type="molecule type" value="Genomic_DNA"/>
</dbReference>
<reference evidence="3" key="1">
    <citation type="journal article" date="2015" name="Nat. Plants">
        <title>Genome expansion of Arabis alpina linked with retrotransposition and reduced symmetric DNA methylation.</title>
        <authorList>
            <person name="Willing E.M."/>
            <person name="Rawat V."/>
            <person name="Mandakova T."/>
            <person name="Maumus F."/>
            <person name="James G.V."/>
            <person name="Nordstroem K.J."/>
            <person name="Becker C."/>
            <person name="Warthmann N."/>
            <person name="Chica C."/>
            <person name="Szarzynska B."/>
            <person name="Zytnicki M."/>
            <person name="Albani M.C."/>
            <person name="Kiefer C."/>
            <person name="Bergonzi S."/>
            <person name="Castaings L."/>
            <person name="Mateos J.L."/>
            <person name="Berns M.C."/>
            <person name="Bujdoso N."/>
            <person name="Piofczyk T."/>
            <person name="de Lorenzo L."/>
            <person name="Barrero-Sicilia C."/>
            <person name="Mateos I."/>
            <person name="Piednoel M."/>
            <person name="Hagmann J."/>
            <person name="Chen-Min-Tao R."/>
            <person name="Iglesias-Fernandez R."/>
            <person name="Schuster S.C."/>
            <person name="Alonso-Blanco C."/>
            <person name="Roudier F."/>
            <person name="Carbonero P."/>
            <person name="Paz-Ares J."/>
            <person name="Davis S.J."/>
            <person name="Pecinka A."/>
            <person name="Quesneville H."/>
            <person name="Colot V."/>
            <person name="Lysak M.A."/>
            <person name="Weigel D."/>
            <person name="Coupland G."/>
            <person name="Schneeberger K."/>
        </authorList>
    </citation>
    <scope>NUCLEOTIDE SEQUENCE [LARGE SCALE GENOMIC DNA]</scope>
    <source>
        <strain evidence="3">cv. Pajares</strain>
    </source>
</reference>
<keyword evidence="3" id="KW-1185">Reference proteome</keyword>
<protein>
    <recommendedName>
        <fullName evidence="4">Embryo surrounding factor 1 brassicaceae domain-containing protein</fullName>
    </recommendedName>
</protein>
<evidence type="ECO:0008006" key="4">
    <source>
        <dbReference type="Google" id="ProtNLM"/>
    </source>
</evidence>
<keyword evidence="1" id="KW-0732">Signal</keyword>
<sequence length="126" mass="13683">MSSSHFAVLCIILLSLVPLLHGSGAQTQSLKANANTNTITTTTTTTTAGNNGKQQLNANTNATGLPAANVTQGLDSHKLGSQVCLKDRCPKHKKEKDCFCCFRDRRRCYHNLYVCASSCVRQPPHH</sequence>